<keyword evidence="9" id="KW-1185">Reference proteome</keyword>
<feature type="compositionally biased region" description="Basic and acidic residues" evidence="5">
    <location>
        <begin position="108"/>
        <end position="117"/>
    </location>
</feature>
<protein>
    <recommendedName>
        <fullName evidence="2">arginyltransferase</fullName>
        <ecNumber evidence="2">2.3.2.8</ecNumber>
    </recommendedName>
</protein>
<dbReference type="Pfam" id="PF04377">
    <property type="entry name" value="ATE_C"/>
    <property type="match status" value="1"/>
</dbReference>
<evidence type="ECO:0000313" key="8">
    <source>
        <dbReference type="EMBL" id="EPT02754.1"/>
    </source>
</evidence>
<evidence type="ECO:0000256" key="2">
    <source>
        <dbReference type="ARBA" id="ARBA00012025"/>
    </source>
</evidence>
<dbReference type="HOGENOM" id="CLU_020349_2_1_1"/>
<dbReference type="OrthoDB" id="74183at2759"/>
<dbReference type="EC" id="2.3.2.8" evidence="2"/>
<dbReference type="GO" id="GO:0005737">
    <property type="term" value="C:cytoplasm"/>
    <property type="evidence" value="ECO:0007669"/>
    <property type="project" value="TreeGrafter"/>
</dbReference>
<proteinExistence type="inferred from homology"/>
<dbReference type="Proteomes" id="UP000015241">
    <property type="component" value="Unassembled WGS sequence"/>
</dbReference>
<dbReference type="AlphaFoldDB" id="S8EHM0"/>
<dbReference type="Pfam" id="PF04376">
    <property type="entry name" value="ATE_N"/>
    <property type="match status" value="1"/>
</dbReference>
<evidence type="ECO:0000313" key="9">
    <source>
        <dbReference type="Proteomes" id="UP000015241"/>
    </source>
</evidence>
<evidence type="ECO:0000259" key="7">
    <source>
        <dbReference type="Pfam" id="PF04377"/>
    </source>
</evidence>
<evidence type="ECO:0000256" key="5">
    <source>
        <dbReference type="SAM" id="MobiDB-lite"/>
    </source>
</evidence>
<dbReference type="InterPro" id="IPR007472">
    <property type="entry name" value="N-end_Aminoacyl_Trfase_C"/>
</dbReference>
<comment type="similarity">
    <text evidence="1">Belongs to the R-transferase family.</text>
</comment>
<dbReference type="FunCoup" id="S8EHM0">
    <property type="interactions" value="672"/>
</dbReference>
<dbReference type="EMBL" id="KE504133">
    <property type="protein sequence ID" value="EPT02754.1"/>
    <property type="molecule type" value="Genomic_DNA"/>
</dbReference>
<dbReference type="eggNOG" id="KOG1193">
    <property type="taxonomic scope" value="Eukaryota"/>
</dbReference>
<dbReference type="InterPro" id="IPR007471">
    <property type="entry name" value="N-end_Aminoacyl_Trfase_N"/>
</dbReference>
<dbReference type="InterPro" id="IPR030700">
    <property type="entry name" value="N-end_Aminoacyl_Trfase"/>
</dbReference>
<sequence>MEPTITVLSPLTPHNSTCGYCGPPGIRSTAKSSWHAAECIPLRMSCKVYQKMIDRGWRRSGEYCYKPDLKRSCCPQYTIRLGAGQFKPSKSQRKLLNRWNRFVLHGDHDENAEEATHKNTQNKQKGKKMDIPFSLTSAIHASEYAFAAGTGSEEPKHRFEVTLEPSSFTDEKFALYQSYQQNIHLEEEKMPSSFRNFLVATPLQREGISYSSQPPSHLPQRYGSYHQLYRLDGKLIAIGVIDVLPNCVSSVYFMYEKEWEKHSLGKLSALREVSLAKEMHDAGLADMGYLYMGFYIQSCPKMRYKGDYAPSYLADPEDYTWHPLEKCRPLLDKYRYVSFEHPEHNLQGPPNVSERDPVEEPEVPASVLSSAQTIQTRARGGSVAIPVANSPEWKRPAGRIAISTLLNALGPELACEVLLFMAYEL</sequence>
<evidence type="ECO:0000259" key="6">
    <source>
        <dbReference type="Pfam" id="PF04376"/>
    </source>
</evidence>
<evidence type="ECO:0000256" key="3">
    <source>
        <dbReference type="ARBA" id="ARBA00022679"/>
    </source>
</evidence>
<evidence type="ECO:0000256" key="1">
    <source>
        <dbReference type="ARBA" id="ARBA00009991"/>
    </source>
</evidence>
<accession>S8EHM0</accession>
<dbReference type="STRING" id="743788.S8EHM0"/>
<name>S8EHM0_FOMSC</name>
<reference evidence="8 9" key="1">
    <citation type="journal article" date="2012" name="Science">
        <title>The Paleozoic origin of enzymatic lignin decomposition reconstructed from 31 fungal genomes.</title>
        <authorList>
            <person name="Floudas D."/>
            <person name="Binder M."/>
            <person name="Riley R."/>
            <person name="Barry K."/>
            <person name="Blanchette R.A."/>
            <person name="Henrissat B."/>
            <person name="Martinez A.T."/>
            <person name="Otillar R."/>
            <person name="Spatafora J.W."/>
            <person name="Yadav J.S."/>
            <person name="Aerts A."/>
            <person name="Benoit I."/>
            <person name="Boyd A."/>
            <person name="Carlson A."/>
            <person name="Copeland A."/>
            <person name="Coutinho P.M."/>
            <person name="de Vries R.P."/>
            <person name="Ferreira P."/>
            <person name="Findley K."/>
            <person name="Foster B."/>
            <person name="Gaskell J."/>
            <person name="Glotzer D."/>
            <person name="Gorecki P."/>
            <person name="Heitman J."/>
            <person name="Hesse C."/>
            <person name="Hori C."/>
            <person name="Igarashi K."/>
            <person name="Jurgens J.A."/>
            <person name="Kallen N."/>
            <person name="Kersten P."/>
            <person name="Kohler A."/>
            <person name="Kuees U."/>
            <person name="Kumar T.K.A."/>
            <person name="Kuo A."/>
            <person name="LaButti K."/>
            <person name="Larrondo L.F."/>
            <person name="Lindquist E."/>
            <person name="Ling A."/>
            <person name="Lombard V."/>
            <person name="Lucas S."/>
            <person name="Lundell T."/>
            <person name="Martin R."/>
            <person name="McLaughlin D.J."/>
            <person name="Morgenstern I."/>
            <person name="Morin E."/>
            <person name="Murat C."/>
            <person name="Nagy L.G."/>
            <person name="Nolan M."/>
            <person name="Ohm R.A."/>
            <person name="Patyshakuliyeva A."/>
            <person name="Rokas A."/>
            <person name="Ruiz-Duenas F.J."/>
            <person name="Sabat G."/>
            <person name="Salamov A."/>
            <person name="Samejima M."/>
            <person name="Schmutz J."/>
            <person name="Slot J.C."/>
            <person name="St John F."/>
            <person name="Stenlid J."/>
            <person name="Sun H."/>
            <person name="Sun S."/>
            <person name="Syed K."/>
            <person name="Tsang A."/>
            <person name="Wiebenga A."/>
            <person name="Young D."/>
            <person name="Pisabarro A."/>
            <person name="Eastwood D.C."/>
            <person name="Martin F."/>
            <person name="Cullen D."/>
            <person name="Grigoriev I.V."/>
            <person name="Hibbett D.S."/>
        </authorList>
    </citation>
    <scope>NUCLEOTIDE SEQUENCE</scope>
    <source>
        <strain evidence="9">FP-58527</strain>
    </source>
</reference>
<feature type="domain" description="N-end aminoacyl transferase N-terminal" evidence="6">
    <location>
        <begin position="16"/>
        <end position="94"/>
    </location>
</feature>
<evidence type="ECO:0000256" key="4">
    <source>
        <dbReference type="ARBA" id="ARBA00023315"/>
    </source>
</evidence>
<keyword evidence="3" id="KW-0808">Transferase</keyword>
<feature type="domain" description="N-end rule aminoacyl transferase C-terminal" evidence="7">
    <location>
        <begin position="171"/>
        <end position="314"/>
    </location>
</feature>
<organism evidence="8 9">
    <name type="scientific">Fomitopsis schrenkii</name>
    <name type="common">Brown rot fungus</name>
    <dbReference type="NCBI Taxonomy" id="2126942"/>
    <lineage>
        <taxon>Eukaryota</taxon>
        <taxon>Fungi</taxon>
        <taxon>Dikarya</taxon>
        <taxon>Basidiomycota</taxon>
        <taxon>Agaricomycotina</taxon>
        <taxon>Agaricomycetes</taxon>
        <taxon>Polyporales</taxon>
        <taxon>Fomitopsis</taxon>
    </lineage>
</organism>
<dbReference type="GO" id="GO:0004057">
    <property type="term" value="F:arginyl-tRNA--protein transferase activity"/>
    <property type="evidence" value="ECO:0007669"/>
    <property type="project" value="UniProtKB-EC"/>
</dbReference>
<gene>
    <name evidence="8" type="ORF">FOMPIDRAFT_1143185</name>
</gene>
<feature type="region of interest" description="Disordered" evidence="5">
    <location>
        <begin position="108"/>
        <end position="127"/>
    </location>
</feature>
<dbReference type="PANTHER" id="PTHR21367">
    <property type="entry name" value="ARGININE-TRNA-PROTEIN TRANSFERASE 1"/>
    <property type="match status" value="1"/>
</dbReference>
<keyword evidence="4" id="KW-0012">Acyltransferase</keyword>
<dbReference type="PANTHER" id="PTHR21367:SF1">
    <property type="entry name" value="ARGINYL-TRNA--PROTEIN TRANSFERASE 1"/>
    <property type="match status" value="1"/>
</dbReference>
<dbReference type="InParanoid" id="S8EHM0"/>